<sequence length="106" mass="12323">MISQTNANATNALFKFYAHAKDKEEAEKLIEYIDVLVHAKTKETMEDYVTKDFLRAELSQIRTEMSQQISQLSENMTKQINAMMMKTIWSILVPIMITLLALFFKN</sequence>
<evidence type="ECO:0000256" key="1">
    <source>
        <dbReference type="SAM" id="Phobius"/>
    </source>
</evidence>
<dbReference type="Proteomes" id="UP000321291">
    <property type="component" value="Chromosome"/>
</dbReference>
<gene>
    <name evidence="2" type="ORF">FSB73_10040</name>
</gene>
<protein>
    <submittedName>
        <fullName evidence="2">Uncharacterized protein</fullName>
    </submittedName>
</protein>
<reference evidence="2 3" key="1">
    <citation type="journal article" date="2017" name="Int. J. Syst. Evol. Microbiol.">
        <title>Arachidicoccus ginsenosidivorans sp. nov., with ginsenoside-converting activity isolated from ginseng cultivating soil.</title>
        <authorList>
            <person name="Siddiqi M.Z."/>
            <person name="Aslam Z."/>
            <person name="Im W.T."/>
        </authorList>
    </citation>
    <scope>NUCLEOTIDE SEQUENCE [LARGE SCALE GENOMIC DNA]</scope>
    <source>
        <strain evidence="2 3">Gsoil 809</strain>
    </source>
</reference>
<proteinExistence type="predicted"/>
<feature type="transmembrane region" description="Helical" evidence="1">
    <location>
        <begin position="87"/>
        <end position="104"/>
    </location>
</feature>
<evidence type="ECO:0000313" key="3">
    <source>
        <dbReference type="Proteomes" id="UP000321291"/>
    </source>
</evidence>
<dbReference type="EMBL" id="CP042434">
    <property type="protein sequence ID" value="QEC71957.1"/>
    <property type="molecule type" value="Genomic_DNA"/>
</dbReference>
<dbReference type="RefSeq" id="WP_146781486.1">
    <property type="nucleotide sequence ID" value="NZ_CP042434.1"/>
</dbReference>
<keyword evidence="3" id="KW-1185">Reference proteome</keyword>
<keyword evidence="1" id="KW-1133">Transmembrane helix</keyword>
<dbReference type="KEGG" id="agi:FSB73_10040"/>
<keyword evidence="1" id="KW-0812">Transmembrane</keyword>
<keyword evidence="1" id="KW-0472">Membrane</keyword>
<name>A0A5B8VK77_9BACT</name>
<accession>A0A5B8VK77</accession>
<evidence type="ECO:0000313" key="2">
    <source>
        <dbReference type="EMBL" id="QEC71957.1"/>
    </source>
</evidence>
<organism evidence="2 3">
    <name type="scientific">Arachidicoccus ginsenosidivorans</name>
    <dbReference type="NCBI Taxonomy" id="496057"/>
    <lineage>
        <taxon>Bacteria</taxon>
        <taxon>Pseudomonadati</taxon>
        <taxon>Bacteroidota</taxon>
        <taxon>Chitinophagia</taxon>
        <taxon>Chitinophagales</taxon>
        <taxon>Chitinophagaceae</taxon>
        <taxon>Arachidicoccus</taxon>
    </lineage>
</organism>
<dbReference type="AlphaFoldDB" id="A0A5B8VK77"/>